<keyword evidence="3" id="KW-1185">Reference proteome</keyword>
<reference evidence="2 3" key="1">
    <citation type="submission" date="2021-01" db="EMBL/GenBank/DDBJ databases">
        <title>Genomic Encyclopedia of Type Strains, Phase IV (KMG-IV): sequencing the most valuable type-strain genomes for metagenomic binning, comparative biology and taxonomic classification.</title>
        <authorList>
            <person name="Goeker M."/>
        </authorList>
    </citation>
    <scope>NUCLEOTIDE SEQUENCE [LARGE SCALE GENOMIC DNA]</scope>
    <source>
        <strain evidence="2 3">DSM 23711</strain>
    </source>
</reference>
<keyword evidence="1" id="KW-0472">Membrane</keyword>
<comment type="caution">
    <text evidence="2">The sequence shown here is derived from an EMBL/GenBank/DDBJ whole genome shotgun (WGS) entry which is preliminary data.</text>
</comment>
<sequence>MNALVLVVIALTFIFTLIVIIRTIHNRKRITCMAGMMIAMAMGMNVGLTIGVIFGILFSGNLFMSSLAGMLIGMGTGFVTGLPVSIMAVLDGLLSGLMGGLMGAMLGEMIAPDYHSTILKIMFFMFISIILLLFKMIHNMINNEDKHYLSHPLTLIGLFGVIFVVFEKLN</sequence>
<protein>
    <submittedName>
        <fullName evidence="2">Thiamine transporter ThiT</fullName>
    </submittedName>
</protein>
<keyword evidence="1" id="KW-0812">Transmembrane</keyword>
<feature type="transmembrane region" description="Helical" evidence="1">
    <location>
        <begin position="149"/>
        <end position="166"/>
    </location>
</feature>
<dbReference type="Proteomes" id="UP001296943">
    <property type="component" value="Unassembled WGS sequence"/>
</dbReference>
<dbReference type="EMBL" id="JAFBDR010000004">
    <property type="protein sequence ID" value="MBM7570566.1"/>
    <property type="molecule type" value="Genomic_DNA"/>
</dbReference>
<feature type="transmembrane region" description="Helical" evidence="1">
    <location>
        <begin position="118"/>
        <end position="137"/>
    </location>
</feature>
<accession>A0ABS2MXF8</accession>
<evidence type="ECO:0000313" key="3">
    <source>
        <dbReference type="Proteomes" id="UP001296943"/>
    </source>
</evidence>
<feature type="transmembrane region" description="Helical" evidence="1">
    <location>
        <begin position="78"/>
        <end position="106"/>
    </location>
</feature>
<name>A0ABS2MXF8_9BACI</name>
<evidence type="ECO:0000313" key="2">
    <source>
        <dbReference type="EMBL" id="MBM7570566.1"/>
    </source>
</evidence>
<dbReference type="RefSeq" id="WP_204497993.1">
    <property type="nucleotide sequence ID" value="NZ_JAFBDR010000004.1"/>
</dbReference>
<keyword evidence="1" id="KW-1133">Transmembrane helix</keyword>
<proteinExistence type="predicted"/>
<feature type="transmembrane region" description="Helical" evidence="1">
    <location>
        <begin position="36"/>
        <end position="58"/>
    </location>
</feature>
<evidence type="ECO:0000256" key="1">
    <source>
        <dbReference type="SAM" id="Phobius"/>
    </source>
</evidence>
<feature type="transmembrane region" description="Helical" evidence="1">
    <location>
        <begin position="6"/>
        <end position="24"/>
    </location>
</feature>
<gene>
    <name evidence="2" type="ORF">JOC48_001044</name>
</gene>
<organism evidence="2 3">
    <name type="scientific">Aquibacillus albus</name>
    <dbReference type="NCBI Taxonomy" id="1168171"/>
    <lineage>
        <taxon>Bacteria</taxon>
        <taxon>Bacillati</taxon>
        <taxon>Bacillota</taxon>
        <taxon>Bacilli</taxon>
        <taxon>Bacillales</taxon>
        <taxon>Bacillaceae</taxon>
        <taxon>Aquibacillus</taxon>
    </lineage>
</organism>